<evidence type="ECO:0000256" key="9">
    <source>
        <dbReference type="SAM" id="MobiDB-lite"/>
    </source>
</evidence>
<dbReference type="PANTHER" id="PTHR30069:SF29">
    <property type="entry name" value="HEMOGLOBIN AND HEMOGLOBIN-HAPTOGLOBIN-BINDING PROTEIN 1-RELATED"/>
    <property type="match status" value="1"/>
</dbReference>
<evidence type="ECO:0000313" key="11">
    <source>
        <dbReference type="EMBL" id="OAZ73148.1"/>
    </source>
</evidence>
<dbReference type="InterPro" id="IPR036942">
    <property type="entry name" value="Beta-barrel_TonB_sf"/>
</dbReference>
<dbReference type="PANTHER" id="PTHR30069">
    <property type="entry name" value="TONB-DEPENDENT OUTER MEMBRANE RECEPTOR"/>
    <property type="match status" value="1"/>
</dbReference>
<dbReference type="PATRIC" id="fig|438.15.peg.1887"/>
<sequence length="779" mass="86280">MSFRIIAPARPVLSRLTYRQHLATLSCLVSAVGFCASLSTAEAQTATAAKKSSQLTRASATSPAAHVRPRSTKAIEAHGTEEVSVGSTRRKRNGGGGMMRLETAPHAVQTVTKEYIDMRSPVSTSLDLVKNLPSVNVTTPDTSGMQGGQVQTRGLTDRDMAIMVDGISAGQAKYLAEIIDSENVDEVSITPGSAARDMPVMSAAGGVMNSKTHIASHKFGGMTDFSYGTNNLSREFIRLDSGDIGNSGIRGYFSFSNTHARSWMGSGINERKHIDFGARKDWENGSNANLFISWNSADWTIDNYPTEDQFMLYKHTGQGWDRSSHPGNANYWKNNADHWNQIFLSAPIHTVITDKLSFDLHPYLTYGQGWSAKPNGAEANSAGDMQNTIGYFQEHGDRVVGATASLGYDIDKHNHLTFGYWYNNSQSDRSYPTSFAMPAGGAPSPNWSQYRIDKGDRQVAGYEIHSLFIQDTAKYLHDKLLINGGFKFVMSNAWNKDYYGRQGRNSTAPLPQLSISYNINDQNQIYVNAEGDYRQPTENDMGWLYTDVPILKNQYSIKEELGYRYHNRYMMMDLSFFNYNVTNRVVDQYLGMNNYRPFSIGSQTMRGLDFMIAGREIHGFSPYASVEYLHATQDSNVFDPYQNIMLHSKGTQAIMAPRVMANFGLTYKYKGFFANGSVHYTGPQSVSVAGDQRIPGYVTNSLTVGYHFKPFGFVKSPTFRLNFTNLTGSIVRTGAMGAVYSKHDAGTVYSGSSAAYTGYGNTFMVEPRFSMTGTISTSF</sequence>
<feature type="domain" description="TonB-dependent receptor plug" evidence="10">
    <location>
        <begin position="101"/>
        <end position="199"/>
    </location>
</feature>
<keyword evidence="4 8" id="KW-0812">Transmembrane</keyword>
<comment type="similarity">
    <text evidence="8">Belongs to the TonB-dependent receptor family.</text>
</comment>
<reference evidence="11 12" key="1">
    <citation type="submission" date="2016-05" db="EMBL/GenBank/DDBJ databases">
        <title>Genome sequencing of Acetobacter pasteurianus strain SRCM100623.</title>
        <authorList>
            <person name="Song Y.R."/>
        </authorList>
    </citation>
    <scope>NUCLEOTIDE SEQUENCE [LARGE SCALE GENOMIC DNA]</scope>
    <source>
        <strain evidence="11 12">SRCM100623</strain>
    </source>
</reference>
<dbReference type="InterPro" id="IPR039426">
    <property type="entry name" value="TonB-dep_rcpt-like"/>
</dbReference>
<dbReference type="Pfam" id="PF07715">
    <property type="entry name" value="Plug"/>
    <property type="match status" value="1"/>
</dbReference>
<evidence type="ECO:0000256" key="6">
    <source>
        <dbReference type="ARBA" id="ARBA00023136"/>
    </source>
</evidence>
<keyword evidence="7 8" id="KW-0998">Cell outer membrane</keyword>
<accession>A0A1A0DD07</accession>
<evidence type="ECO:0000256" key="1">
    <source>
        <dbReference type="ARBA" id="ARBA00004571"/>
    </source>
</evidence>
<dbReference type="AlphaFoldDB" id="A0A1A0DD07"/>
<evidence type="ECO:0000259" key="10">
    <source>
        <dbReference type="Pfam" id="PF07715"/>
    </source>
</evidence>
<dbReference type="GO" id="GO:0044718">
    <property type="term" value="P:siderophore transmembrane transport"/>
    <property type="evidence" value="ECO:0007669"/>
    <property type="project" value="TreeGrafter"/>
</dbReference>
<name>A0A1A0DD07_ACEPA</name>
<evidence type="ECO:0000256" key="8">
    <source>
        <dbReference type="PROSITE-ProRule" id="PRU01360"/>
    </source>
</evidence>
<dbReference type="OrthoDB" id="593427at2"/>
<evidence type="ECO:0000256" key="2">
    <source>
        <dbReference type="ARBA" id="ARBA00022448"/>
    </source>
</evidence>
<feature type="region of interest" description="Disordered" evidence="9">
    <location>
        <begin position="54"/>
        <end position="100"/>
    </location>
</feature>
<dbReference type="PROSITE" id="PS52016">
    <property type="entry name" value="TONB_DEPENDENT_REC_3"/>
    <property type="match status" value="1"/>
</dbReference>
<evidence type="ECO:0000256" key="3">
    <source>
        <dbReference type="ARBA" id="ARBA00022452"/>
    </source>
</evidence>
<dbReference type="Gene3D" id="2.40.170.20">
    <property type="entry name" value="TonB-dependent receptor, beta-barrel domain"/>
    <property type="match status" value="1"/>
</dbReference>
<gene>
    <name evidence="11" type="ORF">SRCM100623_01694</name>
</gene>
<dbReference type="SUPFAM" id="SSF56935">
    <property type="entry name" value="Porins"/>
    <property type="match status" value="1"/>
</dbReference>
<dbReference type="RefSeq" id="WP_064776171.1">
    <property type="nucleotide sequence ID" value="NZ_LYUD01000099.1"/>
</dbReference>
<evidence type="ECO:0000256" key="4">
    <source>
        <dbReference type="ARBA" id="ARBA00022692"/>
    </source>
</evidence>
<comment type="caution">
    <text evidence="11">The sequence shown here is derived from an EMBL/GenBank/DDBJ whole genome shotgun (WGS) entry which is preliminary data.</text>
</comment>
<keyword evidence="6 8" id="KW-0472">Membrane</keyword>
<dbReference type="Gene3D" id="2.170.130.10">
    <property type="entry name" value="TonB-dependent receptor, plug domain"/>
    <property type="match status" value="1"/>
</dbReference>
<dbReference type="Proteomes" id="UP000093796">
    <property type="component" value="Unassembled WGS sequence"/>
</dbReference>
<dbReference type="GO" id="GO:0015344">
    <property type="term" value="F:siderophore uptake transmembrane transporter activity"/>
    <property type="evidence" value="ECO:0007669"/>
    <property type="project" value="TreeGrafter"/>
</dbReference>
<dbReference type="eggNOG" id="COG4773">
    <property type="taxonomic scope" value="Bacteria"/>
</dbReference>
<dbReference type="InterPro" id="IPR012910">
    <property type="entry name" value="Plug_dom"/>
</dbReference>
<evidence type="ECO:0000256" key="7">
    <source>
        <dbReference type="ARBA" id="ARBA00023237"/>
    </source>
</evidence>
<organism evidence="11 12">
    <name type="scientific">Acetobacter pasteurianus</name>
    <name type="common">Acetobacter turbidans</name>
    <dbReference type="NCBI Taxonomy" id="438"/>
    <lineage>
        <taxon>Bacteria</taxon>
        <taxon>Pseudomonadati</taxon>
        <taxon>Pseudomonadota</taxon>
        <taxon>Alphaproteobacteria</taxon>
        <taxon>Acetobacterales</taxon>
        <taxon>Acetobacteraceae</taxon>
        <taxon>Acetobacter</taxon>
    </lineage>
</organism>
<proteinExistence type="inferred from homology"/>
<keyword evidence="2 8" id="KW-0813">Transport</keyword>
<dbReference type="GO" id="GO:0009279">
    <property type="term" value="C:cell outer membrane"/>
    <property type="evidence" value="ECO:0007669"/>
    <property type="project" value="UniProtKB-SubCell"/>
</dbReference>
<keyword evidence="3 8" id="KW-1134">Transmembrane beta strand</keyword>
<evidence type="ECO:0000256" key="5">
    <source>
        <dbReference type="ARBA" id="ARBA00022729"/>
    </source>
</evidence>
<evidence type="ECO:0000313" key="12">
    <source>
        <dbReference type="Proteomes" id="UP000093796"/>
    </source>
</evidence>
<dbReference type="InterPro" id="IPR037066">
    <property type="entry name" value="Plug_dom_sf"/>
</dbReference>
<keyword evidence="5" id="KW-0732">Signal</keyword>
<comment type="subcellular location">
    <subcellularLocation>
        <location evidence="1 8">Cell outer membrane</location>
        <topology evidence="1 8">Multi-pass membrane protein</topology>
    </subcellularLocation>
</comment>
<protein>
    <recommendedName>
        <fullName evidence="10">TonB-dependent receptor plug domain-containing protein</fullName>
    </recommendedName>
</protein>
<dbReference type="EMBL" id="LYUD01000099">
    <property type="protein sequence ID" value="OAZ73148.1"/>
    <property type="molecule type" value="Genomic_DNA"/>
</dbReference>